<sequence>MEEAPFPELRLPGFRFHPTEEELVDFYLRNMLHGRNPPCDVIRSLDIYRHDPLELPGLARLGEREWYFFVPRGRQHGSSRGRPNRTTHNGFWKATGSDRKIMSLSDHRRVIGFRKTLVFYRGRAPRGQKTNWIMNEYRIPDNSASTKDVVLCKIYQKATSLKVLEQRAAMEEAIKISNQSSSSSLSMDTLPTYSCPDDSMLPRSDDIEVVLKQQEEEVVGIRAQEIAAPVGMSLHLKLPFGGKSLPELEVPRFEVTDWTQDGFWIQFNSPWLQNLVVTPPAHNLNFLAN</sequence>
<name>A0ACB9NZP1_9MYRT</name>
<organism evidence="1 2">
    <name type="scientific">Melastoma candidum</name>
    <dbReference type="NCBI Taxonomy" id="119954"/>
    <lineage>
        <taxon>Eukaryota</taxon>
        <taxon>Viridiplantae</taxon>
        <taxon>Streptophyta</taxon>
        <taxon>Embryophyta</taxon>
        <taxon>Tracheophyta</taxon>
        <taxon>Spermatophyta</taxon>
        <taxon>Magnoliopsida</taxon>
        <taxon>eudicotyledons</taxon>
        <taxon>Gunneridae</taxon>
        <taxon>Pentapetalae</taxon>
        <taxon>rosids</taxon>
        <taxon>malvids</taxon>
        <taxon>Myrtales</taxon>
        <taxon>Melastomataceae</taxon>
        <taxon>Melastomatoideae</taxon>
        <taxon>Melastomateae</taxon>
        <taxon>Melastoma</taxon>
    </lineage>
</organism>
<protein>
    <submittedName>
        <fullName evidence="1">Uncharacterized protein</fullName>
    </submittedName>
</protein>
<keyword evidence="2" id="KW-1185">Reference proteome</keyword>
<accession>A0ACB9NZP1</accession>
<gene>
    <name evidence="1" type="ORF">MLD38_026845</name>
</gene>
<reference evidence="2" key="1">
    <citation type="journal article" date="2023" name="Front. Plant Sci.">
        <title>Chromosomal-level genome assembly of Melastoma candidum provides insights into trichome evolution.</title>
        <authorList>
            <person name="Zhong Y."/>
            <person name="Wu W."/>
            <person name="Sun C."/>
            <person name="Zou P."/>
            <person name="Liu Y."/>
            <person name="Dai S."/>
            <person name="Zhou R."/>
        </authorList>
    </citation>
    <scope>NUCLEOTIDE SEQUENCE [LARGE SCALE GENOMIC DNA]</scope>
</reference>
<comment type="caution">
    <text evidence="1">The sequence shown here is derived from an EMBL/GenBank/DDBJ whole genome shotgun (WGS) entry which is preliminary data.</text>
</comment>
<proteinExistence type="predicted"/>
<evidence type="ECO:0000313" key="1">
    <source>
        <dbReference type="EMBL" id="KAI4342194.1"/>
    </source>
</evidence>
<evidence type="ECO:0000313" key="2">
    <source>
        <dbReference type="Proteomes" id="UP001057402"/>
    </source>
</evidence>
<dbReference type="EMBL" id="CM042886">
    <property type="protein sequence ID" value="KAI4342194.1"/>
    <property type="molecule type" value="Genomic_DNA"/>
</dbReference>
<dbReference type="Proteomes" id="UP001057402">
    <property type="component" value="Chromosome 7"/>
</dbReference>